<feature type="compositionally biased region" description="Basic and acidic residues" evidence="1">
    <location>
        <begin position="929"/>
        <end position="943"/>
    </location>
</feature>
<dbReference type="AlphaFoldDB" id="A0AAV2Z3Y1"/>
<dbReference type="InterPro" id="IPR027417">
    <property type="entry name" value="P-loop_NTPase"/>
</dbReference>
<comment type="caution">
    <text evidence="3">The sequence shown here is derived from an EMBL/GenBank/DDBJ whole genome shotgun (WGS) entry which is preliminary data.</text>
</comment>
<gene>
    <name evidence="3" type="ORF">N0F65_010294</name>
</gene>
<reference evidence="3" key="1">
    <citation type="submission" date="2022-11" db="EMBL/GenBank/DDBJ databases">
        <authorList>
            <person name="Morgan W.R."/>
            <person name="Tartar A."/>
        </authorList>
    </citation>
    <scope>NUCLEOTIDE SEQUENCE</scope>
    <source>
        <strain evidence="3">ARSEF 373</strain>
    </source>
</reference>
<dbReference type="EMBL" id="DAKRPA010000043">
    <property type="protein sequence ID" value="DBA01643.1"/>
    <property type="molecule type" value="Genomic_DNA"/>
</dbReference>
<dbReference type="InterPro" id="IPR017871">
    <property type="entry name" value="ABC_transporter-like_CS"/>
</dbReference>
<feature type="compositionally biased region" description="Low complexity" evidence="1">
    <location>
        <begin position="491"/>
        <end position="506"/>
    </location>
</feature>
<feature type="region of interest" description="Disordered" evidence="1">
    <location>
        <begin position="695"/>
        <end position="844"/>
    </location>
</feature>
<evidence type="ECO:0000313" key="3">
    <source>
        <dbReference type="EMBL" id="DBA01643.1"/>
    </source>
</evidence>
<feature type="region of interest" description="Disordered" evidence="1">
    <location>
        <begin position="649"/>
        <end position="681"/>
    </location>
</feature>
<proteinExistence type="predicted"/>
<feature type="compositionally biased region" description="Basic and acidic residues" evidence="1">
    <location>
        <begin position="732"/>
        <end position="745"/>
    </location>
</feature>
<feature type="compositionally biased region" description="Acidic residues" evidence="1">
    <location>
        <begin position="721"/>
        <end position="731"/>
    </location>
</feature>
<feature type="region of interest" description="Disordered" evidence="1">
    <location>
        <begin position="921"/>
        <end position="950"/>
    </location>
</feature>
<feature type="region of interest" description="Disordered" evidence="1">
    <location>
        <begin position="461"/>
        <end position="532"/>
    </location>
</feature>
<keyword evidence="4" id="KW-1185">Reference proteome</keyword>
<feature type="compositionally biased region" description="Low complexity" evidence="1">
    <location>
        <begin position="661"/>
        <end position="675"/>
    </location>
</feature>
<protein>
    <recommendedName>
        <fullName evidence="2">ABC transporter domain-containing protein</fullName>
    </recommendedName>
</protein>
<dbReference type="GO" id="GO:0005524">
    <property type="term" value="F:ATP binding"/>
    <property type="evidence" value="ECO:0007669"/>
    <property type="project" value="InterPro"/>
</dbReference>
<evidence type="ECO:0000313" key="4">
    <source>
        <dbReference type="Proteomes" id="UP001146120"/>
    </source>
</evidence>
<dbReference type="InterPro" id="IPR003439">
    <property type="entry name" value="ABC_transporter-like_ATP-bd"/>
</dbReference>
<name>A0AAV2Z3Y1_9STRA</name>
<dbReference type="PANTHER" id="PTHR35213">
    <property type="entry name" value="RING-TYPE DOMAIN-CONTAINING PROTEIN-RELATED"/>
    <property type="match status" value="1"/>
</dbReference>
<evidence type="ECO:0000259" key="2">
    <source>
        <dbReference type="Pfam" id="PF00005"/>
    </source>
</evidence>
<feature type="non-terminal residue" evidence="3">
    <location>
        <position position="1"/>
    </location>
</feature>
<dbReference type="GO" id="GO:0016887">
    <property type="term" value="F:ATP hydrolysis activity"/>
    <property type="evidence" value="ECO:0007669"/>
    <property type="project" value="InterPro"/>
</dbReference>
<sequence length="950" mass="104286">TRRIHAHRVCSELAWDDYDEIHFHSGLALVRPDTNSCRLTPAALAHFCSLRLSLVLSGRSVFWRFGTEGGIDRELSSRVNINPSEAELEAIRKSGVEKIMSRRKGKRGTLEYECKMVGQSESKNRFYTLERMLELGLGKMAEMEDARQATVAAGMDLRPLTTKEVQRHLNDFGLDVEFGTHGKIRGLSGGQKVKLVIAAAMWNCPHLLVLDEPTNYLDRAALGALADGIREFGGGVIMISHSEEFYNSLCTEKWLVESGRVRVVGEAIETEYRAGGGKKVFEEDEEEKDQGKFGGSNGRMKQDAGISMRKGKWTSEESAYCDRLIEEFKKGNLPLAEGTTLRTFLSKLLNCDPMRISKKYTGDQCIGKIIFRRREDEMSKEDMDTIRHELAELEKTYLEREQYNQRRREKRLESELSRDKGRFLTNRNLTFAGARPQMPVSGAPTGQQYLQAQAMQVQAPPVPVPIHGSVPPQPSMKLESQHQQHHGAHGQGQHSHSDAAAIAQQLQPPPHQHQHQHTMAHAHAQLHPSQLHHLQRAQLNAMAMYQESAAKPPPIPVKLETSGNSSSSNSANARPGADTTPITKEPTDQAENESEGAGERSSSADSENSTSGQRESSNADMFPRVSSIDSFSCLFPRVASIDNFQFQNGNPSSYAPPHPLNDSNSGSHNNSSESSGMVKTSSWLNSSFPRVHSLEQLSTILQEHAPSSPPKDNAEAKDSEPVNDDDPDNNDEPVKEDDVRTDKKLSPNNSGQPTKMEAAIHIQAPKPLSKMPRNSSGIFPRVPSMDKLPRVPSMDKLPRISSMDKFPPMPSMDKIPRVPSMDKFPRVSSSSDMLSRFGSSDQLSSFPSFSNLAGLSSCGSFSNLSSLGGGGMKTGFPRNSSIEDILSLVASSESGPGLSSANSHLQLSALAAAASEAESAVLGDASSDDASKKRKLEDEEPSVKKNKVST</sequence>
<dbReference type="Pfam" id="PF00005">
    <property type="entry name" value="ABC_tran"/>
    <property type="match status" value="1"/>
</dbReference>
<dbReference type="Gene3D" id="3.40.50.300">
    <property type="entry name" value="P-loop containing nucleotide triphosphate hydrolases"/>
    <property type="match status" value="1"/>
</dbReference>
<accession>A0AAV2Z3Y1</accession>
<organism evidence="3 4">
    <name type="scientific">Lagenidium giganteum</name>
    <dbReference type="NCBI Taxonomy" id="4803"/>
    <lineage>
        <taxon>Eukaryota</taxon>
        <taxon>Sar</taxon>
        <taxon>Stramenopiles</taxon>
        <taxon>Oomycota</taxon>
        <taxon>Peronosporomycetes</taxon>
        <taxon>Pythiales</taxon>
        <taxon>Pythiaceae</taxon>
    </lineage>
</organism>
<dbReference type="SUPFAM" id="SSF52540">
    <property type="entry name" value="P-loop containing nucleoside triphosphate hydrolases"/>
    <property type="match status" value="1"/>
</dbReference>
<feature type="domain" description="ABC transporter" evidence="2">
    <location>
        <begin position="132"/>
        <end position="215"/>
    </location>
</feature>
<reference evidence="3" key="2">
    <citation type="journal article" date="2023" name="Microbiol Resour">
        <title>Decontamination and Annotation of the Draft Genome Sequence of the Oomycete Lagenidium giganteum ARSEF 373.</title>
        <authorList>
            <person name="Morgan W.R."/>
            <person name="Tartar A."/>
        </authorList>
    </citation>
    <scope>NUCLEOTIDE SEQUENCE</scope>
    <source>
        <strain evidence="3">ARSEF 373</strain>
    </source>
</reference>
<dbReference type="Proteomes" id="UP001146120">
    <property type="component" value="Unassembled WGS sequence"/>
</dbReference>
<dbReference type="PROSITE" id="PS00211">
    <property type="entry name" value="ABC_TRANSPORTER_1"/>
    <property type="match status" value="1"/>
</dbReference>
<evidence type="ECO:0000256" key="1">
    <source>
        <dbReference type="SAM" id="MobiDB-lite"/>
    </source>
</evidence>
<feature type="region of interest" description="Disordered" evidence="1">
    <location>
        <begin position="281"/>
        <end position="308"/>
    </location>
</feature>
<feature type="compositionally biased region" description="Low complexity" evidence="1">
    <location>
        <begin position="562"/>
        <end position="573"/>
    </location>
</feature>
<dbReference type="PANTHER" id="PTHR35213:SF5">
    <property type="entry name" value="RING-TYPE DOMAIN-CONTAINING PROTEIN"/>
    <property type="match status" value="1"/>
</dbReference>
<feature type="region of interest" description="Disordered" evidence="1">
    <location>
        <begin position="548"/>
        <end position="621"/>
    </location>
</feature>
<feature type="compositionally biased region" description="Polar residues" evidence="1">
    <location>
        <begin position="608"/>
        <end position="619"/>
    </location>
</feature>